<evidence type="ECO:0000256" key="2">
    <source>
        <dbReference type="SAM" id="SignalP"/>
    </source>
</evidence>
<name>A0A0M6ZAE8_9HYPH</name>
<keyword evidence="4" id="KW-1185">Reference proteome</keyword>
<reference evidence="4" key="1">
    <citation type="submission" date="2015-07" db="EMBL/GenBank/DDBJ databases">
        <authorList>
            <person name="Rodrigo-Torres Lidia"/>
            <person name="Arahal R.David."/>
        </authorList>
    </citation>
    <scope>NUCLEOTIDE SEQUENCE [LARGE SCALE GENOMIC DNA]</scope>
    <source>
        <strain evidence="4">CECT 5096</strain>
    </source>
</reference>
<dbReference type="EMBL" id="CXWC01000001">
    <property type="protein sequence ID" value="CTQ64103.1"/>
    <property type="molecule type" value="Genomic_DNA"/>
</dbReference>
<organism evidence="3 4">
    <name type="scientific">Roseibium album</name>
    <dbReference type="NCBI Taxonomy" id="311410"/>
    <lineage>
        <taxon>Bacteria</taxon>
        <taxon>Pseudomonadati</taxon>
        <taxon>Pseudomonadota</taxon>
        <taxon>Alphaproteobacteria</taxon>
        <taxon>Hyphomicrobiales</taxon>
        <taxon>Stappiaceae</taxon>
        <taxon>Roseibium</taxon>
    </lineage>
</organism>
<evidence type="ECO:0008006" key="5">
    <source>
        <dbReference type="Google" id="ProtNLM"/>
    </source>
</evidence>
<sequence length="88" mass="9028">MKLNMNLLGAVAAASLAFTVLPTTAQAGSHVVECADGTIYDFGKDDAISAEVACANHGGVKLTPFKASRIKPNGSNSGGLPVKRTRAR</sequence>
<evidence type="ECO:0000256" key="1">
    <source>
        <dbReference type="SAM" id="MobiDB-lite"/>
    </source>
</evidence>
<proteinExistence type="predicted"/>
<feature type="region of interest" description="Disordered" evidence="1">
    <location>
        <begin position="67"/>
        <end position="88"/>
    </location>
</feature>
<keyword evidence="2" id="KW-0732">Signal</keyword>
<feature type="chain" id="PRO_5009787715" description="DUF3761 domain-containing protein" evidence="2">
    <location>
        <begin position="28"/>
        <end position="88"/>
    </location>
</feature>
<protein>
    <recommendedName>
        <fullName evidence="5">DUF3761 domain-containing protein</fullName>
    </recommendedName>
</protein>
<dbReference type="RefSeq" id="WP_144435995.1">
    <property type="nucleotide sequence ID" value="NZ_CANKXR010000007.1"/>
</dbReference>
<gene>
    <name evidence="3" type="ORF">LA5096_00261</name>
</gene>
<evidence type="ECO:0000313" key="4">
    <source>
        <dbReference type="Proteomes" id="UP000049983"/>
    </source>
</evidence>
<dbReference type="AlphaFoldDB" id="A0A0M6ZAE8"/>
<dbReference type="Proteomes" id="UP000049983">
    <property type="component" value="Unassembled WGS sequence"/>
</dbReference>
<accession>A0A0M6ZAE8</accession>
<dbReference type="OrthoDB" id="8482262at2"/>
<evidence type="ECO:0000313" key="3">
    <source>
        <dbReference type="EMBL" id="CTQ64103.1"/>
    </source>
</evidence>
<dbReference type="GeneID" id="97667727"/>
<feature type="signal peptide" evidence="2">
    <location>
        <begin position="1"/>
        <end position="27"/>
    </location>
</feature>